<gene>
    <name evidence="2" type="ORF">CITCOLO1_LOCUS18471</name>
</gene>
<reference evidence="2 3" key="1">
    <citation type="submission" date="2024-03" db="EMBL/GenBank/DDBJ databases">
        <authorList>
            <person name="Gkanogiannis A."/>
            <person name="Becerra Lopez-Lavalle L."/>
        </authorList>
    </citation>
    <scope>NUCLEOTIDE SEQUENCE [LARGE SCALE GENOMIC DNA]</scope>
</reference>
<organism evidence="2 3">
    <name type="scientific">Citrullus colocynthis</name>
    <name type="common">colocynth</name>
    <dbReference type="NCBI Taxonomy" id="252529"/>
    <lineage>
        <taxon>Eukaryota</taxon>
        <taxon>Viridiplantae</taxon>
        <taxon>Streptophyta</taxon>
        <taxon>Embryophyta</taxon>
        <taxon>Tracheophyta</taxon>
        <taxon>Spermatophyta</taxon>
        <taxon>Magnoliopsida</taxon>
        <taxon>eudicotyledons</taxon>
        <taxon>Gunneridae</taxon>
        <taxon>Pentapetalae</taxon>
        <taxon>rosids</taxon>
        <taxon>fabids</taxon>
        <taxon>Cucurbitales</taxon>
        <taxon>Cucurbitaceae</taxon>
        <taxon>Benincaseae</taxon>
        <taxon>Citrullus</taxon>
    </lineage>
</organism>
<evidence type="ECO:0000256" key="1">
    <source>
        <dbReference type="SAM" id="MobiDB-lite"/>
    </source>
</evidence>
<feature type="compositionally biased region" description="Polar residues" evidence="1">
    <location>
        <begin position="19"/>
        <end position="28"/>
    </location>
</feature>
<keyword evidence="3" id="KW-1185">Reference proteome</keyword>
<protein>
    <submittedName>
        <fullName evidence="2">Uncharacterized protein</fullName>
    </submittedName>
</protein>
<evidence type="ECO:0000313" key="3">
    <source>
        <dbReference type="Proteomes" id="UP001642487"/>
    </source>
</evidence>
<dbReference type="Proteomes" id="UP001642487">
    <property type="component" value="Chromosome 7"/>
</dbReference>
<sequence>MVHVKLSVKKEERRRNNRLLGSTSTSTYKPKKNKTNVISLSSDMEDIRKNDIVEPDIIEEEDIVRETLDE</sequence>
<name>A0ABP0Z026_9ROSI</name>
<feature type="region of interest" description="Disordered" evidence="1">
    <location>
        <begin position="1"/>
        <end position="33"/>
    </location>
</feature>
<evidence type="ECO:0000313" key="2">
    <source>
        <dbReference type="EMBL" id="CAK9326133.1"/>
    </source>
</evidence>
<proteinExistence type="predicted"/>
<dbReference type="EMBL" id="OZ021741">
    <property type="protein sequence ID" value="CAK9326133.1"/>
    <property type="molecule type" value="Genomic_DNA"/>
</dbReference>
<accession>A0ABP0Z026</accession>
<feature type="non-terminal residue" evidence="2">
    <location>
        <position position="70"/>
    </location>
</feature>